<name>A0A510JY09_9FUSO</name>
<gene>
    <name evidence="1" type="ORF">JMUB3870_0376</name>
</gene>
<evidence type="ECO:0000313" key="2">
    <source>
        <dbReference type="Proteomes" id="UP000422644"/>
    </source>
</evidence>
<protein>
    <submittedName>
        <fullName evidence="1">Uncharacterized protein</fullName>
    </submittedName>
</protein>
<organism evidence="1 2">
    <name type="scientific">Leptotrichia trevisanii</name>
    <dbReference type="NCBI Taxonomy" id="109328"/>
    <lineage>
        <taxon>Bacteria</taxon>
        <taxon>Fusobacteriati</taxon>
        <taxon>Fusobacteriota</taxon>
        <taxon>Fusobacteriia</taxon>
        <taxon>Fusobacteriales</taxon>
        <taxon>Leptotrichiaceae</taxon>
        <taxon>Leptotrichia</taxon>
    </lineage>
</organism>
<evidence type="ECO:0000313" key="1">
    <source>
        <dbReference type="EMBL" id="BBM44269.1"/>
    </source>
</evidence>
<reference evidence="1 2" key="1">
    <citation type="submission" date="2019-07" db="EMBL/GenBank/DDBJ databases">
        <title>Complete Genome Sequence of Leptotrichia trevisanii Strain JMUB3870.</title>
        <authorList>
            <person name="Watanabe S."/>
            <person name="Cui L."/>
        </authorList>
    </citation>
    <scope>NUCLEOTIDE SEQUENCE [LARGE SCALE GENOMIC DNA]</scope>
    <source>
        <strain evidence="1 2">JMUB3870</strain>
    </source>
</reference>
<dbReference type="EMBL" id="AP019831">
    <property type="protein sequence ID" value="BBM44269.1"/>
    <property type="molecule type" value="Genomic_DNA"/>
</dbReference>
<dbReference type="AlphaFoldDB" id="A0A510JY09"/>
<sequence>MKKIFILITILAIDTLSYGNKETENTKTTVSQSNTKPHLKIRINFYNGIV</sequence>
<accession>A0A510JY09</accession>
<proteinExistence type="predicted"/>
<dbReference type="Proteomes" id="UP000422644">
    <property type="component" value="Chromosome"/>
</dbReference>
<keyword evidence="2" id="KW-1185">Reference proteome</keyword>